<dbReference type="Gene3D" id="2.30.180.10">
    <property type="entry name" value="FAS1 domain"/>
    <property type="match status" value="2"/>
</dbReference>
<gene>
    <name evidence="2" type="ORF">ACFOET_02460</name>
</gene>
<dbReference type="InterPro" id="IPR036378">
    <property type="entry name" value="FAS1_dom_sf"/>
</dbReference>
<dbReference type="InterPro" id="IPR000782">
    <property type="entry name" value="FAS1_domain"/>
</dbReference>
<reference evidence="3" key="1">
    <citation type="journal article" date="2019" name="Int. J. Syst. Evol. Microbiol.">
        <title>The Global Catalogue of Microorganisms (GCM) 10K type strain sequencing project: providing services to taxonomists for standard genome sequencing and annotation.</title>
        <authorList>
            <consortium name="The Broad Institute Genomics Platform"/>
            <consortium name="The Broad Institute Genome Sequencing Center for Infectious Disease"/>
            <person name="Wu L."/>
            <person name="Ma J."/>
        </authorList>
    </citation>
    <scope>NUCLEOTIDE SEQUENCE [LARGE SCALE GENOMIC DNA]</scope>
    <source>
        <strain evidence="3">KCTC 52416</strain>
    </source>
</reference>
<dbReference type="EMBL" id="JBHRTA010000008">
    <property type="protein sequence ID" value="MFC3196469.1"/>
    <property type="molecule type" value="Genomic_DNA"/>
</dbReference>
<accession>A0ABV7JHY1</accession>
<dbReference type="PROSITE" id="PS50213">
    <property type="entry name" value="FAS1"/>
    <property type="match status" value="2"/>
</dbReference>
<dbReference type="InterPro" id="IPR050904">
    <property type="entry name" value="Adhesion/Biosynth-related"/>
</dbReference>
<comment type="caution">
    <text evidence="2">The sequence shown here is derived from an EMBL/GenBank/DDBJ whole genome shotgun (WGS) entry which is preliminary data.</text>
</comment>
<protein>
    <submittedName>
        <fullName evidence="2">Fasciclin domain-containing protein</fullName>
    </submittedName>
</protein>
<keyword evidence="3" id="KW-1185">Reference proteome</keyword>
<feature type="domain" description="FAS1" evidence="1">
    <location>
        <begin position="180"/>
        <end position="332"/>
    </location>
</feature>
<dbReference type="PANTHER" id="PTHR10900">
    <property type="entry name" value="PERIOSTIN-RELATED"/>
    <property type="match status" value="1"/>
</dbReference>
<dbReference type="Pfam" id="PF02469">
    <property type="entry name" value="Fasciclin"/>
    <property type="match status" value="2"/>
</dbReference>
<name>A0ABV7JHY1_9SPHI</name>
<proteinExistence type="predicted"/>
<organism evidence="2 3">
    <name type="scientific">Parapedobacter deserti</name>
    <dbReference type="NCBI Taxonomy" id="1912957"/>
    <lineage>
        <taxon>Bacteria</taxon>
        <taxon>Pseudomonadati</taxon>
        <taxon>Bacteroidota</taxon>
        <taxon>Sphingobacteriia</taxon>
        <taxon>Sphingobacteriales</taxon>
        <taxon>Sphingobacteriaceae</taxon>
        <taxon>Parapedobacter</taxon>
    </lineage>
</organism>
<sequence length="333" mass="36878">MSTENKLIRYRASICTIGLLVLFSCSKDDNILVEEPDYTTLTYVVEDNFNLSHLFFALGRTGLDEELVKPGPYTLLASSNTGFQNAGLGSQTQLFNLPVGVLSQRMQYHIIPGKVSFRDLPLAANQEIMTMTGKPVYVSKVAQDQDTLTLINGAELAMEDFEASNGYLQVVNGFLQPFVYENVIDNIVNLPELTMFYRAIQNAGLEDRIRNAQGQTIYAPNNAAFVAAGYADLRALDAEDPVILRQRLLMHIVGERLFMQDYILLAEVTANTYQQKMLDESIVTINMSRRTGGLRPINSITLRGPGNTGNVSVGERDLITNNGIINIINGVLQ</sequence>
<dbReference type="PANTHER" id="PTHR10900:SF77">
    <property type="entry name" value="FI19380P1"/>
    <property type="match status" value="1"/>
</dbReference>
<dbReference type="Proteomes" id="UP001595526">
    <property type="component" value="Unassembled WGS sequence"/>
</dbReference>
<evidence type="ECO:0000313" key="3">
    <source>
        <dbReference type="Proteomes" id="UP001595526"/>
    </source>
</evidence>
<feature type="domain" description="FAS1" evidence="1">
    <location>
        <begin position="38"/>
        <end position="175"/>
    </location>
</feature>
<evidence type="ECO:0000313" key="2">
    <source>
        <dbReference type="EMBL" id="MFC3196469.1"/>
    </source>
</evidence>
<evidence type="ECO:0000259" key="1">
    <source>
        <dbReference type="PROSITE" id="PS50213"/>
    </source>
</evidence>
<dbReference type="SUPFAM" id="SSF82153">
    <property type="entry name" value="FAS1 domain"/>
    <property type="match status" value="2"/>
</dbReference>
<dbReference type="SMART" id="SM00554">
    <property type="entry name" value="FAS1"/>
    <property type="match status" value="2"/>
</dbReference>
<dbReference type="PROSITE" id="PS51257">
    <property type="entry name" value="PROKAR_LIPOPROTEIN"/>
    <property type="match status" value="1"/>
</dbReference>